<proteinExistence type="predicted"/>
<feature type="domain" description="THIF-type NAD/FAD binding fold" evidence="1">
    <location>
        <begin position="116"/>
        <end position="363"/>
    </location>
</feature>
<dbReference type="Pfam" id="PF00899">
    <property type="entry name" value="ThiF"/>
    <property type="match status" value="1"/>
</dbReference>
<evidence type="ECO:0000259" key="1">
    <source>
        <dbReference type="Pfam" id="PF00899"/>
    </source>
</evidence>
<evidence type="ECO:0000313" key="2">
    <source>
        <dbReference type="EMBL" id="GEA84651.1"/>
    </source>
</evidence>
<dbReference type="Gene3D" id="3.40.50.720">
    <property type="entry name" value="NAD(P)-binding Rossmann-like Domain"/>
    <property type="match status" value="1"/>
</dbReference>
<dbReference type="GO" id="GO:0004792">
    <property type="term" value="F:thiosulfate-cyanide sulfurtransferase activity"/>
    <property type="evidence" value="ECO:0007669"/>
    <property type="project" value="TreeGrafter"/>
</dbReference>
<comment type="caution">
    <text evidence="2">The sequence shown here is derived from an EMBL/GenBank/DDBJ whole genome shotgun (WGS) entry which is preliminary data.</text>
</comment>
<dbReference type="GO" id="GO:0008641">
    <property type="term" value="F:ubiquitin-like modifier activating enzyme activity"/>
    <property type="evidence" value="ECO:0007669"/>
    <property type="project" value="InterPro"/>
</dbReference>
<dbReference type="SUPFAM" id="SSF69572">
    <property type="entry name" value="Activating enzymes of the ubiquitin-like proteins"/>
    <property type="match status" value="1"/>
</dbReference>
<dbReference type="PANTHER" id="PTHR10953">
    <property type="entry name" value="UBIQUITIN-ACTIVATING ENZYME E1"/>
    <property type="match status" value="1"/>
</dbReference>
<sequence length="383" mass="41256">MLPRLKSLNCLAGDGELIVSLDPKVRTRVADPDGQVLALLRLLQDGTRDAAQLASALRGRAPGLTEADVAAVLAQLDHLGWLEDAAAPQTFDTHDRERYFSNLAFFDAFTTLNVPREQPQARLRDAHVLVLGAGGLGSAVLMNLAGLGVGAVTVVDQDRVELRNFARQFTYTEAELGQPKAERVAQWLTAFDPTLRVEAFARRVESPDDVTALLRGSALSTLPDLVVSAIDEPDEVDRWVNEACVAAGVPFIRGGLAYTQGLYWSVDPGRSACRECLERHRERLATGIDREVVDRPRVLEQARVNRAIGPVTSVLGGLVSLEAMRFLTGLTAPVSLGRYQLVDFASDGRTTTDAWPADPDCPVCATAPARGTRAGRAARTAAA</sequence>
<dbReference type="EMBL" id="BJLQ01000018">
    <property type="protein sequence ID" value="GEA84651.1"/>
    <property type="molecule type" value="Genomic_DNA"/>
</dbReference>
<dbReference type="OrthoDB" id="9204719at2"/>
<dbReference type="InterPro" id="IPR000594">
    <property type="entry name" value="ThiF_NAD_FAD-bd"/>
</dbReference>
<dbReference type="GO" id="GO:0016779">
    <property type="term" value="F:nucleotidyltransferase activity"/>
    <property type="evidence" value="ECO:0007669"/>
    <property type="project" value="TreeGrafter"/>
</dbReference>
<reference evidence="2 3" key="1">
    <citation type="submission" date="2019-06" db="EMBL/GenBank/DDBJ databases">
        <title>Whole genome shotgun sequence of Cellulomonas gelida NBRC 3748.</title>
        <authorList>
            <person name="Hosoyama A."/>
            <person name="Uohara A."/>
            <person name="Ohji S."/>
            <person name="Ichikawa N."/>
        </authorList>
    </citation>
    <scope>NUCLEOTIDE SEQUENCE [LARGE SCALE GENOMIC DNA]</scope>
    <source>
        <strain evidence="2 3">NBRC 3748</strain>
    </source>
</reference>
<dbReference type="AlphaFoldDB" id="A0A4Y3KJQ0"/>
<keyword evidence="3" id="KW-1185">Reference proteome</keyword>
<dbReference type="InterPro" id="IPR045886">
    <property type="entry name" value="ThiF/MoeB/HesA"/>
</dbReference>
<organism evidence="2 3">
    <name type="scientific">Cellulomonas gelida</name>
    <dbReference type="NCBI Taxonomy" id="1712"/>
    <lineage>
        <taxon>Bacteria</taxon>
        <taxon>Bacillati</taxon>
        <taxon>Actinomycetota</taxon>
        <taxon>Actinomycetes</taxon>
        <taxon>Micrococcales</taxon>
        <taxon>Cellulomonadaceae</taxon>
        <taxon>Cellulomonas</taxon>
    </lineage>
</organism>
<name>A0A4Y3KJQ0_9CELL</name>
<dbReference type="PANTHER" id="PTHR10953:SF102">
    <property type="entry name" value="ADENYLYLTRANSFERASE AND SULFURTRANSFERASE MOCS3"/>
    <property type="match status" value="1"/>
</dbReference>
<dbReference type="InterPro" id="IPR035985">
    <property type="entry name" value="Ubiquitin-activating_enz"/>
</dbReference>
<accession>A0A4Y3KJQ0</accession>
<gene>
    <name evidence="2" type="ORF">CGE01nite_19020</name>
</gene>
<evidence type="ECO:0000313" key="3">
    <source>
        <dbReference type="Proteomes" id="UP000320461"/>
    </source>
</evidence>
<dbReference type="Proteomes" id="UP000320461">
    <property type="component" value="Unassembled WGS sequence"/>
</dbReference>
<dbReference type="RefSeq" id="WP_048341944.1">
    <property type="nucleotide sequence ID" value="NZ_BJLQ01000018.1"/>
</dbReference>
<protein>
    <submittedName>
        <fullName evidence="2">Thiamine/molybdopterin biosynthesis protein</fullName>
    </submittedName>
</protein>
<dbReference type="GO" id="GO:0005737">
    <property type="term" value="C:cytoplasm"/>
    <property type="evidence" value="ECO:0007669"/>
    <property type="project" value="TreeGrafter"/>
</dbReference>